<gene>
    <name evidence="4" type="ORF">KO481_02440</name>
</gene>
<keyword evidence="1" id="KW-0521">NADP</keyword>
<evidence type="ECO:0000256" key="2">
    <source>
        <dbReference type="ARBA" id="ARBA00023002"/>
    </source>
</evidence>
<proteinExistence type="predicted"/>
<accession>A0ABS6AQT4</accession>
<evidence type="ECO:0000313" key="4">
    <source>
        <dbReference type="EMBL" id="MBU3060380.1"/>
    </source>
</evidence>
<dbReference type="InterPro" id="IPR013154">
    <property type="entry name" value="ADH-like_N"/>
</dbReference>
<dbReference type="Pfam" id="PF00107">
    <property type="entry name" value="ADH_zinc_N"/>
    <property type="match status" value="1"/>
</dbReference>
<dbReference type="InterPro" id="IPR036291">
    <property type="entry name" value="NAD(P)-bd_dom_sf"/>
</dbReference>
<dbReference type="Proteomes" id="UP000733379">
    <property type="component" value="Unassembled WGS sequence"/>
</dbReference>
<dbReference type="PANTHER" id="PTHR48106">
    <property type="entry name" value="QUINONE OXIDOREDUCTASE PIG3-RELATED"/>
    <property type="match status" value="1"/>
</dbReference>
<keyword evidence="5" id="KW-1185">Reference proteome</keyword>
<organism evidence="4 5">
    <name type="scientific">Nocardia albiluteola</name>
    <dbReference type="NCBI Taxonomy" id="2842303"/>
    <lineage>
        <taxon>Bacteria</taxon>
        <taxon>Bacillati</taxon>
        <taxon>Actinomycetota</taxon>
        <taxon>Actinomycetes</taxon>
        <taxon>Mycobacteriales</taxon>
        <taxon>Nocardiaceae</taxon>
        <taxon>Nocardia</taxon>
    </lineage>
</organism>
<dbReference type="SUPFAM" id="SSF51735">
    <property type="entry name" value="NAD(P)-binding Rossmann-fold domains"/>
    <property type="match status" value="1"/>
</dbReference>
<evidence type="ECO:0000259" key="3">
    <source>
        <dbReference type="SMART" id="SM00829"/>
    </source>
</evidence>
<evidence type="ECO:0000256" key="1">
    <source>
        <dbReference type="ARBA" id="ARBA00022857"/>
    </source>
</evidence>
<dbReference type="Gene3D" id="3.40.50.720">
    <property type="entry name" value="NAD(P)-binding Rossmann-like Domain"/>
    <property type="match status" value="1"/>
</dbReference>
<feature type="domain" description="Enoyl reductase (ER)" evidence="3">
    <location>
        <begin position="10"/>
        <end position="303"/>
    </location>
</feature>
<dbReference type="InterPro" id="IPR013149">
    <property type="entry name" value="ADH-like_C"/>
</dbReference>
<dbReference type="PANTHER" id="PTHR48106:SF13">
    <property type="entry name" value="QUINONE OXIDOREDUCTASE-RELATED"/>
    <property type="match status" value="1"/>
</dbReference>
<reference evidence="4 5" key="1">
    <citation type="submission" date="2021-06" db="EMBL/GenBank/DDBJ databases">
        <title>Actinomycetes sequencing.</title>
        <authorList>
            <person name="Shan Q."/>
        </authorList>
    </citation>
    <scope>NUCLEOTIDE SEQUENCE [LARGE SCALE GENOMIC DNA]</scope>
    <source>
        <strain evidence="4 5">NEAU-G5</strain>
    </source>
</reference>
<comment type="caution">
    <text evidence="4">The sequence shown here is derived from an EMBL/GenBank/DDBJ whole genome shotgun (WGS) entry which is preliminary data.</text>
</comment>
<dbReference type="InterPro" id="IPR020843">
    <property type="entry name" value="ER"/>
</dbReference>
<dbReference type="SUPFAM" id="SSF50129">
    <property type="entry name" value="GroES-like"/>
    <property type="match status" value="1"/>
</dbReference>
<sequence length="305" mass="31023">MRAVVARGYGGPEVLQIIDVAIPEPGEGQVRIRVAAATVNPVDLATRSGALAEAGLMAPREMTGIGWDVAGEIDRLGPGVDGFTVGQQVIGLRDLLDVSFGAYADYLVLDATAVAAAPPGHSAVEAATLPLNGLTAAQSLDRLGLSEGDTLLVTGGTGAVGGFAVELAAQQGIRVIAQGSDADFLRSIGAQWTLSRDADLVAEVRRLVPGGVYAAFDTSGAGIRALAAVRDRGSFVTVVGGADPTPLRGIAVHHHWIHADGQALARLAGQGLTARVADTLPLHAAAEAHARLAAGRLSGRLVLTP</sequence>
<dbReference type="Pfam" id="PF08240">
    <property type="entry name" value="ADH_N"/>
    <property type="match status" value="1"/>
</dbReference>
<dbReference type="InterPro" id="IPR011032">
    <property type="entry name" value="GroES-like_sf"/>
</dbReference>
<dbReference type="SMART" id="SM00829">
    <property type="entry name" value="PKS_ER"/>
    <property type="match status" value="1"/>
</dbReference>
<dbReference type="CDD" id="cd05289">
    <property type="entry name" value="MDR_like_2"/>
    <property type="match status" value="1"/>
</dbReference>
<dbReference type="EMBL" id="JAHKNI010000001">
    <property type="protein sequence ID" value="MBU3060380.1"/>
    <property type="molecule type" value="Genomic_DNA"/>
</dbReference>
<name>A0ABS6AQT4_9NOCA</name>
<evidence type="ECO:0000313" key="5">
    <source>
        <dbReference type="Proteomes" id="UP000733379"/>
    </source>
</evidence>
<dbReference type="Gene3D" id="3.90.180.10">
    <property type="entry name" value="Medium-chain alcohol dehydrogenases, catalytic domain"/>
    <property type="match status" value="1"/>
</dbReference>
<keyword evidence="2" id="KW-0560">Oxidoreductase</keyword>
<protein>
    <submittedName>
        <fullName evidence="4">NADP-dependent oxidoreductase</fullName>
    </submittedName>
</protein>